<dbReference type="PANTHER" id="PTHR35374">
    <property type="entry name" value="CYCLIN-DEPENDENT KINASE 11A-LIKE"/>
    <property type="match status" value="1"/>
</dbReference>
<dbReference type="InterPro" id="IPR058520">
    <property type="entry name" value="DUF8207"/>
</dbReference>
<evidence type="ECO:0000259" key="1">
    <source>
        <dbReference type="Pfam" id="PF26634"/>
    </source>
</evidence>
<gene>
    <name evidence="2" type="ORF">G5I_04166</name>
</gene>
<dbReference type="PANTHER" id="PTHR35374:SF1">
    <property type="entry name" value="PROTEIN KINASE DOMAIN-CONTAINING PROTEIN"/>
    <property type="match status" value="1"/>
</dbReference>
<keyword evidence="3" id="KW-1185">Reference proteome</keyword>
<sequence length="131" mass="15342">MYTYGVYLHKDGLMFGNKRFDMDDADNITIDGVRYAGSPDLYELIFKRIPDDLFYTEDDMNKYKSMLLATNAHKHHSQGRLLSNRGYKYKYSSGVKREKNTFVLCITRRIMNNNEMLSIIEELHEAGLIIN</sequence>
<dbReference type="Proteomes" id="UP000007755">
    <property type="component" value="Unassembled WGS sequence"/>
</dbReference>
<dbReference type="EMBL" id="GL888112">
    <property type="protein sequence ID" value="EGI67236.1"/>
    <property type="molecule type" value="Genomic_DNA"/>
</dbReference>
<reference evidence="2" key="1">
    <citation type="submission" date="2011-02" db="EMBL/GenBank/DDBJ databases">
        <title>The genome of the leaf-cutting ant Acromyrmex echinatior suggests key adaptations to social evolution and fungus farming.</title>
        <authorList>
            <person name="Nygaard S."/>
            <person name="Zhang G."/>
        </authorList>
    </citation>
    <scope>NUCLEOTIDE SEQUENCE</scope>
</reference>
<dbReference type="AlphaFoldDB" id="F4WEW5"/>
<evidence type="ECO:0000313" key="2">
    <source>
        <dbReference type="EMBL" id="EGI67236.1"/>
    </source>
</evidence>
<organism evidence="3">
    <name type="scientific">Acromyrmex echinatior</name>
    <name type="common">Panamanian leafcutter ant</name>
    <name type="synonym">Acromyrmex octospinosus echinatior</name>
    <dbReference type="NCBI Taxonomy" id="103372"/>
    <lineage>
        <taxon>Eukaryota</taxon>
        <taxon>Metazoa</taxon>
        <taxon>Ecdysozoa</taxon>
        <taxon>Arthropoda</taxon>
        <taxon>Hexapoda</taxon>
        <taxon>Insecta</taxon>
        <taxon>Pterygota</taxon>
        <taxon>Neoptera</taxon>
        <taxon>Endopterygota</taxon>
        <taxon>Hymenoptera</taxon>
        <taxon>Apocrita</taxon>
        <taxon>Aculeata</taxon>
        <taxon>Formicoidea</taxon>
        <taxon>Formicidae</taxon>
        <taxon>Myrmicinae</taxon>
        <taxon>Acromyrmex</taxon>
    </lineage>
</organism>
<protein>
    <recommendedName>
        <fullName evidence="1">DUF8207 domain-containing protein</fullName>
    </recommendedName>
</protein>
<proteinExistence type="predicted"/>
<evidence type="ECO:0000313" key="3">
    <source>
        <dbReference type="Proteomes" id="UP000007755"/>
    </source>
</evidence>
<accession>F4WEW5</accession>
<dbReference type="InParanoid" id="F4WEW5"/>
<name>F4WEW5_ACREC</name>
<dbReference type="Pfam" id="PF26634">
    <property type="entry name" value="DUF8207"/>
    <property type="match status" value="1"/>
</dbReference>
<feature type="domain" description="DUF8207" evidence="1">
    <location>
        <begin position="3"/>
        <end position="91"/>
    </location>
</feature>